<dbReference type="Proteomes" id="UP001159179">
    <property type="component" value="Unassembled WGS sequence"/>
</dbReference>
<comment type="caution">
    <text evidence="1">The sequence shown here is derived from an EMBL/GenBank/DDBJ whole genome shotgun (WGS) entry which is preliminary data.</text>
</comment>
<name>A0AAW6T193_9BACI</name>
<dbReference type="RefSeq" id="WP_180212622.1">
    <property type="nucleotide sequence ID" value="NZ_BOQX01000010.1"/>
</dbReference>
<dbReference type="EMBL" id="JAROYP010000014">
    <property type="protein sequence ID" value="MDH5163337.1"/>
    <property type="molecule type" value="Genomic_DNA"/>
</dbReference>
<organism evidence="1 2">
    <name type="scientific">Heyndrickxia oleronia</name>
    <dbReference type="NCBI Taxonomy" id="38875"/>
    <lineage>
        <taxon>Bacteria</taxon>
        <taxon>Bacillati</taxon>
        <taxon>Bacillota</taxon>
        <taxon>Bacilli</taxon>
        <taxon>Bacillales</taxon>
        <taxon>Bacillaceae</taxon>
        <taxon>Heyndrickxia</taxon>
    </lineage>
</organism>
<evidence type="ECO:0000313" key="1">
    <source>
        <dbReference type="EMBL" id="MDH5163337.1"/>
    </source>
</evidence>
<evidence type="ECO:0000313" key="2">
    <source>
        <dbReference type="Proteomes" id="UP001159179"/>
    </source>
</evidence>
<sequence>MKKLCLLGIILFSISMGIIGCSNKAQEYKMVSEQKGKYSVYVIGDGQVSNKLDKETMNSIFRMESNTDYQDAKKEAPFLKIEDGKPNYFLFDSKDLKYQTTSFEKLVEYIKNNPNPK</sequence>
<gene>
    <name evidence="1" type="ORF">P5X88_20590</name>
</gene>
<evidence type="ECO:0008006" key="3">
    <source>
        <dbReference type="Google" id="ProtNLM"/>
    </source>
</evidence>
<dbReference type="PROSITE" id="PS51257">
    <property type="entry name" value="PROKAR_LIPOPROTEIN"/>
    <property type="match status" value="1"/>
</dbReference>
<protein>
    <recommendedName>
        <fullName evidence="3">Lipoprotein</fullName>
    </recommendedName>
</protein>
<dbReference type="AlphaFoldDB" id="A0AAW6T193"/>
<dbReference type="GeneID" id="79870210"/>
<reference evidence="1" key="1">
    <citation type="submission" date="2023-03" db="EMBL/GenBank/DDBJ databases">
        <title>Bacterial isolates from washroom surfaces on a university campus.</title>
        <authorList>
            <person name="Holman D.B."/>
            <person name="Gzyl K.E."/>
            <person name="Taheri A.E."/>
        </authorList>
    </citation>
    <scope>NUCLEOTIDE SEQUENCE</scope>
    <source>
        <strain evidence="1">RD03</strain>
    </source>
</reference>
<accession>A0AAW6T193</accession>
<proteinExistence type="predicted"/>